<organism evidence="7 8">
    <name type="scientific">Phyllobacterium myrsinacearum</name>
    <dbReference type="NCBI Taxonomy" id="28101"/>
    <lineage>
        <taxon>Bacteria</taxon>
        <taxon>Pseudomonadati</taxon>
        <taxon>Pseudomonadota</taxon>
        <taxon>Alphaproteobacteria</taxon>
        <taxon>Hyphomicrobiales</taxon>
        <taxon>Phyllobacteriaceae</taxon>
        <taxon>Phyllobacterium</taxon>
    </lineage>
</organism>
<evidence type="ECO:0000256" key="4">
    <source>
        <dbReference type="ARBA" id="ARBA00022989"/>
    </source>
</evidence>
<feature type="transmembrane region" description="Helical" evidence="6">
    <location>
        <begin position="55"/>
        <end position="75"/>
    </location>
</feature>
<keyword evidence="2" id="KW-1003">Cell membrane</keyword>
<evidence type="ECO:0000313" key="7">
    <source>
        <dbReference type="EMBL" id="PRD53478.1"/>
    </source>
</evidence>
<dbReference type="AlphaFoldDB" id="A0A2S9JK65"/>
<keyword evidence="5 6" id="KW-0472">Membrane</keyword>
<evidence type="ECO:0000256" key="5">
    <source>
        <dbReference type="ARBA" id="ARBA00023136"/>
    </source>
</evidence>
<dbReference type="GO" id="GO:0005886">
    <property type="term" value="C:plasma membrane"/>
    <property type="evidence" value="ECO:0007669"/>
    <property type="project" value="UniProtKB-SubCell"/>
</dbReference>
<dbReference type="Proteomes" id="UP000238563">
    <property type="component" value="Unassembled WGS sequence"/>
</dbReference>
<feature type="transmembrane region" description="Helical" evidence="6">
    <location>
        <begin position="20"/>
        <end position="43"/>
    </location>
</feature>
<accession>A0A2S9JK65</accession>
<keyword evidence="4 6" id="KW-1133">Transmembrane helix</keyword>
<keyword evidence="7" id="KW-0762">Sugar transport</keyword>
<keyword evidence="7" id="KW-0813">Transport</keyword>
<dbReference type="PANTHER" id="PTHR30250">
    <property type="entry name" value="PST FAMILY PREDICTED COLANIC ACID TRANSPORTER"/>
    <property type="match status" value="1"/>
</dbReference>
<evidence type="ECO:0000256" key="2">
    <source>
        <dbReference type="ARBA" id="ARBA00022475"/>
    </source>
</evidence>
<dbReference type="EMBL" id="PVBT01000003">
    <property type="protein sequence ID" value="PRD53478.1"/>
    <property type="molecule type" value="Genomic_DNA"/>
</dbReference>
<feature type="transmembrane region" description="Helical" evidence="6">
    <location>
        <begin position="96"/>
        <end position="118"/>
    </location>
</feature>
<name>A0A2S9JK65_9HYPH</name>
<feature type="transmembrane region" description="Helical" evidence="6">
    <location>
        <begin position="305"/>
        <end position="331"/>
    </location>
</feature>
<evidence type="ECO:0000256" key="3">
    <source>
        <dbReference type="ARBA" id="ARBA00022692"/>
    </source>
</evidence>
<gene>
    <name evidence="7" type="ORF">C5750_14040</name>
</gene>
<feature type="transmembrane region" description="Helical" evidence="6">
    <location>
        <begin position="399"/>
        <end position="421"/>
    </location>
</feature>
<dbReference type="PANTHER" id="PTHR30250:SF31">
    <property type="entry name" value="INNER MEMBRANE PROTEIN YGHQ"/>
    <property type="match status" value="1"/>
</dbReference>
<reference evidence="7 8" key="1">
    <citation type="submission" date="2018-02" db="EMBL/GenBank/DDBJ databases">
        <title>The draft genome of Phyllobacterium myrsinacearum DSM5892.</title>
        <authorList>
            <person name="Li L."/>
            <person name="Liu L."/>
            <person name="Zhang X."/>
            <person name="Wang T."/>
        </authorList>
    </citation>
    <scope>NUCLEOTIDE SEQUENCE [LARGE SCALE GENOMIC DNA]</scope>
    <source>
        <strain evidence="7 8">DSM 5892</strain>
    </source>
</reference>
<proteinExistence type="predicted"/>
<dbReference type="OrthoDB" id="7267641at2"/>
<sequence>MKKLNAAQIIGGLPRLLPMIMSYAASSGSLLIANAAQLVTFAILARSFGAVEFGVFVSVTAVTSIAVHLCGLGASECLVRRVARDHAMYPVMMGHNLILTLTSGVVLVLLGIAILPFWMKLSPDPVENVIAILLILITNVILVRIILLTEQIFIGHSQFAAANRSVVGFAFARTAAAALACLVFGVTSLVDWAIWQFTAHVLVLIAYMWSLRKLGRPQYRIVREEIRLGILFATPFIFRAIRQNVDLLMLGIMANPEVVGSYGVVRRIVDSSYLSIDAMNRLVYPGLARLSVDGIHNAIGRTKKILLAALGIGIGSALAIFIIAPFLPILFGSEYVSLVSFCRILSGTVVFVAIWSVAVDALGAAGYHGPRAAILNTANALGAGLIAWATWVAPPLGTFISIYVIEIAIMIAAWLVLLRLARNSRIAAQERSFTT</sequence>
<keyword evidence="3 6" id="KW-0812">Transmembrane</keyword>
<feature type="transmembrane region" description="Helical" evidence="6">
    <location>
        <begin position="337"/>
        <end position="362"/>
    </location>
</feature>
<dbReference type="InterPro" id="IPR050833">
    <property type="entry name" value="Poly_Biosynth_Transport"/>
</dbReference>
<feature type="transmembrane region" description="Helical" evidence="6">
    <location>
        <begin position="130"/>
        <end position="154"/>
    </location>
</feature>
<dbReference type="InterPro" id="IPR002797">
    <property type="entry name" value="Polysacc_synth"/>
</dbReference>
<protein>
    <submittedName>
        <fullName evidence="7">Sugar transporter</fullName>
    </submittedName>
</protein>
<feature type="transmembrane region" description="Helical" evidence="6">
    <location>
        <begin position="166"/>
        <end position="186"/>
    </location>
</feature>
<comment type="caution">
    <text evidence="7">The sequence shown here is derived from an EMBL/GenBank/DDBJ whole genome shotgun (WGS) entry which is preliminary data.</text>
</comment>
<dbReference type="Pfam" id="PF01943">
    <property type="entry name" value="Polysacc_synt"/>
    <property type="match status" value="1"/>
</dbReference>
<feature type="transmembrane region" description="Helical" evidence="6">
    <location>
        <begin position="192"/>
        <end position="211"/>
    </location>
</feature>
<feature type="transmembrane region" description="Helical" evidence="6">
    <location>
        <begin position="374"/>
        <end position="393"/>
    </location>
</feature>
<comment type="subcellular location">
    <subcellularLocation>
        <location evidence="1">Cell membrane</location>
        <topology evidence="1">Multi-pass membrane protein</topology>
    </subcellularLocation>
</comment>
<keyword evidence="8" id="KW-1185">Reference proteome</keyword>
<evidence type="ECO:0000256" key="6">
    <source>
        <dbReference type="SAM" id="Phobius"/>
    </source>
</evidence>
<evidence type="ECO:0000256" key="1">
    <source>
        <dbReference type="ARBA" id="ARBA00004651"/>
    </source>
</evidence>
<dbReference type="RefSeq" id="WP_105734480.1">
    <property type="nucleotide sequence ID" value="NZ_PVBT01000003.1"/>
</dbReference>
<evidence type="ECO:0000313" key="8">
    <source>
        <dbReference type="Proteomes" id="UP000238563"/>
    </source>
</evidence>